<keyword evidence="2" id="KW-1185">Reference proteome</keyword>
<evidence type="ECO:0000313" key="1">
    <source>
        <dbReference type="EMBL" id="CAG8828241.1"/>
    </source>
</evidence>
<gene>
    <name evidence="1" type="ORF">DERYTH_LOCUS28451</name>
</gene>
<feature type="non-terminal residue" evidence="1">
    <location>
        <position position="1"/>
    </location>
</feature>
<evidence type="ECO:0000313" key="2">
    <source>
        <dbReference type="Proteomes" id="UP000789405"/>
    </source>
</evidence>
<dbReference type="AlphaFoldDB" id="A0A9N9KGS6"/>
<dbReference type="Proteomes" id="UP000789405">
    <property type="component" value="Unassembled WGS sequence"/>
</dbReference>
<proteinExistence type="predicted"/>
<comment type="caution">
    <text evidence="1">The sequence shown here is derived from an EMBL/GenBank/DDBJ whole genome shotgun (WGS) entry which is preliminary data.</text>
</comment>
<protein>
    <submittedName>
        <fullName evidence="1">20868_t:CDS:1</fullName>
    </submittedName>
</protein>
<organism evidence="1 2">
    <name type="scientific">Dentiscutata erythropus</name>
    <dbReference type="NCBI Taxonomy" id="1348616"/>
    <lineage>
        <taxon>Eukaryota</taxon>
        <taxon>Fungi</taxon>
        <taxon>Fungi incertae sedis</taxon>
        <taxon>Mucoromycota</taxon>
        <taxon>Glomeromycotina</taxon>
        <taxon>Glomeromycetes</taxon>
        <taxon>Diversisporales</taxon>
        <taxon>Gigasporaceae</taxon>
        <taxon>Dentiscutata</taxon>
    </lineage>
</organism>
<reference evidence="1" key="1">
    <citation type="submission" date="2021-06" db="EMBL/GenBank/DDBJ databases">
        <authorList>
            <person name="Kallberg Y."/>
            <person name="Tangrot J."/>
            <person name="Rosling A."/>
        </authorList>
    </citation>
    <scope>NUCLEOTIDE SEQUENCE</scope>
    <source>
        <strain evidence="1">MA453B</strain>
    </source>
</reference>
<name>A0A9N9KGS6_9GLOM</name>
<dbReference type="EMBL" id="CAJVPY010071066">
    <property type="protein sequence ID" value="CAG8828241.1"/>
    <property type="molecule type" value="Genomic_DNA"/>
</dbReference>
<sequence length="46" mass="5531">IKHPPTTKWLIQLNEELIPVWLSSTDCVELNKHFNIYNLIINERQE</sequence>
<accession>A0A9N9KGS6</accession>